<dbReference type="Gene3D" id="3.40.50.300">
    <property type="entry name" value="P-loop containing nucleotide triphosphate hydrolases"/>
    <property type="match status" value="1"/>
</dbReference>
<dbReference type="PANTHER" id="PTHR47981">
    <property type="entry name" value="RAB FAMILY"/>
    <property type="match status" value="1"/>
</dbReference>
<keyword evidence="2" id="KW-0547">Nucleotide-binding</keyword>
<keyword evidence="4" id="KW-1185">Reference proteome</keyword>
<dbReference type="AlphaFoldDB" id="A0A1S3DDN2"/>
<proteinExistence type="inferred from homology"/>
<protein>
    <submittedName>
        <fullName evidence="5">Ras-like GTP-binding protein RYL2</fullName>
    </submittedName>
</protein>
<evidence type="ECO:0000256" key="2">
    <source>
        <dbReference type="ARBA" id="ARBA00022741"/>
    </source>
</evidence>
<dbReference type="RefSeq" id="XP_008479852.1">
    <property type="nucleotide sequence ID" value="XM_008481630.3"/>
</dbReference>
<dbReference type="KEGG" id="dci:103516648"/>
<organism evidence="4 5">
    <name type="scientific">Diaphorina citri</name>
    <name type="common">Asian citrus psyllid</name>
    <dbReference type="NCBI Taxonomy" id="121845"/>
    <lineage>
        <taxon>Eukaryota</taxon>
        <taxon>Metazoa</taxon>
        <taxon>Ecdysozoa</taxon>
        <taxon>Arthropoda</taxon>
        <taxon>Hexapoda</taxon>
        <taxon>Insecta</taxon>
        <taxon>Pterygota</taxon>
        <taxon>Neoptera</taxon>
        <taxon>Paraneoptera</taxon>
        <taxon>Hemiptera</taxon>
        <taxon>Sternorrhyncha</taxon>
        <taxon>Psylloidea</taxon>
        <taxon>Psyllidae</taxon>
        <taxon>Diaphorininae</taxon>
        <taxon>Diaphorina</taxon>
    </lineage>
</organism>
<dbReference type="GO" id="GO:0005525">
    <property type="term" value="F:GTP binding"/>
    <property type="evidence" value="ECO:0007669"/>
    <property type="project" value="UniProtKB-KW"/>
</dbReference>
<dbReference type="Pfam" id="PF00071">
    <property type="entry name" value="Ras"/>
    <property type="match status" value="1"/>
</dbReference>
<reference evidence="5" key="1">
    <citation type="submission" date="2025-08" db="UniProtKB">
        <authorList>
            <consortium name="RefSeq"/>
        </authorList>
    </citation>
    <scope>IDENTIFICATION</scope>
</reference>
<dbReference type="STRING" id="121845.A0A1S3DDN2"/>
<dbReference type="InterPro" id="IPR027417">
    <property type="entry name" value="P-loop_NTPase"/>
</dbReference>
<dbReference type="PaxDb" id="121845-A0A1S3DDN2"/>
<accession>A0A1S3DDN2</accession>
<dbReference type="PANTHER" id="PTHR47981:SF20">
    <property type="entry name" value="RAS-RELATED PROTEIN RAB-7A"/>
    <property type="match status" value="1"/>
</dbReference>
<keyword evidence="3" id="KW-0342">GTP-binding</keyword>
<dbReference type="InterPro" id="IPR001806">
    <property type="entry name" value="Small_GTPase"/>
</dbReference>
<dbReference type="SUPFAM" id="SSF52540">
    <property type="entry name" value="P-loop containing nucleoside triphosphate hydrolases"/>
    <property type="match status" value="1"/>
</dbReference>
<evidence type="ECO:0000256" key="1">
    <source>
        <dbReference type="ARBA" id="ARBA00006270"/>
    </source>
</evidence>
<gene>
    <name evidence="5" type="primary">LOC103516648</name>
</gene>
<name>A0A1S3DDN2_DIACI</name>
<evidence type="ECO:0000313" key="4">
    <source>
        <dbReference type="Proteomes" id="UP000079169"/>
    </source>
</evidence>
<dbReference type="GO" id="GO:0003924">
    <property type="term" value="F:GTPase activity"/>
    <property type="evidence" value="ECO:0007669"/>
    <property type="project" value="InterPro"/>
</dbReference>
<dbReference type="OMA" id="EKNACEF"/>
<dbReference type="PROSITE" id="PS51419">
    <property type="entry name" value="RAB"/>
    <property type="match status" value="1"/>
</dbReference>
<comment type="similarity">
    <text evidence="1">Belongs to the small GTPase superfamily. Rab family.</text>
</comment>
<evidence type="ECO:0000313" key="5">
    <source>
        <dbReference type="RefSeq" id="XP_008479852.1"/>
    </source>
</evidence>
<dbReference type="Proteomes" id="UP000079169">
    <property type="component" value="Unplaced"/>
</dbReference>
<dbReference type="PRINTS" id="PR00449">
    <property type="entry name" value="RASTRNSFRMNG"/>
</dbReference>
<evidence type="ECO:0000256" key="3">
    <source>
        <dbReference type="ARBA" id="ARBA00023134"/>
    </source>
</evidence>
<dbReference type="GeneID" id="103516648"/>
<sequence>MRTIEGKVVVLGAQGVGKTSMVVRYIGKMFSHHISPTIGASFFTAKINVGENKVKLQEKNACEFSGLLRKEFD</sequence>